<feature type="transmembrane region" description="Helical" evidence="8">
    <location>
        <begin position="21"/>
        <end position="40"/>
    </location>
</feature>
<feature type="transmembrane region" description="Helical" evidence="8">
    <location>
        <begin position="180"/>
        <end position="198"/>
    </location>
</feature>
<keyword evidence="3" id="KW-1003">Cell membrane</keyword>
<sequence length="250" mass="26931">MNELLDTILGNIQNMEPLLRSVIAGIAMLLETSVLIGLIVPGDTIAIIASTGTQSPGEFGLLLVALVLGALSGESIGFLLGRVLGPRIRHSWLGHRIGESTWARAELYLERRGGIAVFASRFLPVLHSVVPLTVGMSTMSYRRFIAWTAPACILWATAYVSVGATAAASYEQLSSTLHGAGYIFVGIIVVFILVVYLTKRLVQVREHRHMMHPVDDKTAAAETREMAPLAAKVKSAEPSRAESHKSDSTS</sequence>
<reference evidence="10 11" key="1">
    <citation type="submission" date="2019-06" db="EMBL/GenBank/DDBJ databases">
        <title>Sequencing the genomes of 1000 actinobacteria strains.</title>
        <authorList>
            <person name="Klenk H.-P."/>
        </authorList>
    </citation>
    <scope>NUCLEOTIDE SEQUENCE [LARGE SCALE GENOMIC DNA]</scope>
    <source>
        <strain evidence="10 11">DSM 18031</strain>
    </source>
</reference>
<evidence type="ECO:0000256" key="4">
    <source>
        <dbReference type="ARBA" id="ARBA00022692"/>
    </source>
</evidence>
<dbReference type="GO" id="GO:0005886">
    <property type="term" value="C:plasma membrane"/>
    <property type="evidence" value="ECO:0007669"/>
    <property type="project" value="UniProtKB-SubCell"/>
</dbReference>
<evidence type="ECO:0000256" key="1">
    <source>
        <dbReference type="ARBA" id="ARBA00004651"/>
    </source>
</evidence>
<organism evidence="10 11">
    <name type="scientific">Klugiella xanthotipulae</name>
    <dbReference type="NCBI Taxonomy" id="244735"/>
    <lineage>
        <taxon>Bacteria</taxon>
        <taxon>Bacillati</taxon>
        <taxon>Actinomycetota</taxon>
        <taxon>Actinomycetes</taxon>
        <taxon>Micrococcales</taxon>
        <taxon>Microbacteriaceae</taxon>
        <taxon>Klugiella</taxon>
    </lineage>
</organism>
<dbReference type="EMBL" id="VFPN01000003">
    <property type="protein sequence ID" value="TQM61428.1"/>
    <property type="molecule type" value="Genomic_DNA"/>
</dbReference>
<dbReference type="OrthoDB" id="9813426at2"/>
<dbReference type="InterPro" id="IPR032816">
    <property type="entry name" value="VTT_dom"/>
</dbReference>
<keyword evidence="11" id="KW-1185">Reference proteome</keyword>
<feature type="region of interest" description="Disordered" evidence="7">
    <location>
        <begin position="228"/>
        <end position="250"/>
    </location>
</feature>
<feature type="compositionally biased region" description="Basic and acidic residues" evidence="7">
    <location>
        <begin position="234"/>
        <end position="250"/>
    </location>
</feature>
<evidence type="ECO:0000256" key="2">
    <source>
        <dbReference type="ARBA" id="ARBA00010792"/>
    </source>
</evidence>
<evidence type="ECO:0000256" key="3">
    <source>
        <dbReference type="ARBA" id="ARBA00022475"/>
    </source>
</evidence>
<comment type="similarity">
    <text evidence="2">Belongs to the DedA family.</text>
</comment>
<comment type="subcellular location">
    <subcellularLocation>
        <location evidence="1">Cell membrane</location>
        <topology evidence="1">Multi-pass membrane protein</topology>
    </subcellularLocation>
</comment>
<accession>A0A543HSV8</accession>
<keyword evidence="6 8" id="KW-0472">Membrane</keyword>
<dbReference type="Pfam" id="PF09335">
    <property type="entry name" value="VTT_dom"/>
    <property type="match status" value="1"/>
</dbReference>
<evidence type="ECO:0000256" key="5">
    <source>
        <dbReference type="ARBA" id="ARBA00022989"/>
    </source>
</evidence>
<evidence type="ECO:0000313" key="11">
    <source>
        <dbReference type="Proteomes" id="UP000318331"/>
    </source>
</evidence>
<protein>
    <submittedName>
        <fullName evidence="10">Membrane protein DedA with SNARE-associated domain</fullName>
    </submittedName>
</protein>
<dbReference type="PANTHER" id="PTHR42709">
    <property type="entry name" value="ALKALINE PHOSPHATASE LIKE PROTEIN"/>
    <property type="match status" value="1"/>
</dbReference>
<dbReference type="PANTHER" id="PTHR42709:SF6">
    <property type="entry name" value="UNDECAPRENYL PHOSPHATE TRANSPORTER A"/>
    <property type="match status" value="1"/>
</dbReference>
<evidence type="ECO:0000256" key="7">
    <source>
        <dbReference type="SAM" id="MobiDB-lite"/>
    </source>
</evidence>
<evidence type="ECO:0000313" key="10">
    <source>
        <dbReference type="EMBL" id="TQM61428.1"/>
    </source>
</evidence>
<feature type="transmembrane region" description="Helical" evidence="8">
    <location>
        <begin position="60"/>
        <end position="80"/>
    </location>
</feature>
<feature type="transmembrane region" description="Helical" evidence="8">
    <location>
        <begin position="144"/>
        <end position="168"/>
    </location>
</feature>
<evidence type="ECO:0000256" key="8">
    <source>
        <dbReference type="SAM" id="Phobius"/>
    </source>
</evidence>
<dbReference type="Proteomes" id="UP000318331">
    <property type="component" value="Unassembled WGS sequence"/>
</dbReference>
<evidence type="ECO:0000256" key="6">
    <source>
        <dbReference type="ARBA" id="ARBA00023136"/>
    </source>
</evidence>
<keyword evidence="4 8" id="KW-0812">Transmembrane</keyword>
<dbReference type="RefSeq" id="WP_141918539.1">
    <property type="nucleotide sequence ID" value="NZ_BAAAYS010000006.1"/>
</dbReference>
<dbReference type="InterPro" id="IPR051311">
    <property type="entry name" value="DedA_domain"/>
</dbReference>
<feature type="domain" description="VTT" evidence="9">
    <location>
        <begin position="41"/>
        <end position="164"/>
    </location>
</feature>
<evidence type="ECO:0000259" key="9">
    <source>
        <dbReference type="Pfam" id="PF09335"/>
    </source>
</evidence>
<comment type="caution">
    <text evidence="10">The sequence shown here is derived from an EMBL/GenBank/DDBJ whole genome shotgun (WGS) entry which is preliminary data.</text>
</comment>
<gene>
    <name evidence="10" type="ORF">FB466_2382</name>
</gene>
<dbReference type="AlphaFoldDB" id="A0A543HSV8"/>
<keyword evidence="5 8" id="KW-1133">Transmembrane helix</keyword>
<proteinExistence type="inferred from homology"/>
<name>A0A543HSV8_9MICO</name>